<evidence type="ECO:0000313" key="2">
    <source>
        <dbReference type="EMBL" id="ESO89678.1"/>
    </source>
</evidence>
<name>V3ZEV1_LOTGI</name>
<feature type="compositionally biased region" description="Low complexity" evidence="1">
    <location>
        <begin position="317"/>
        <end position="341"/>
    </location>
</feature>
<evidence type="ECO:0000313" key="3">
    <source>
        <dbReference type="Proteomes" id="UP000030746"/>
    </source>
</evidence>
<accession>V3ZEV1</accession>
<gene>
    <name evidence="2" type="ORF">LOTGIDRAFT_164981</name>
</gene>
<dbReference type="EMBL" id="KB202567">
    <property type="protein sequence ID" value="ESO89678.1"/>
    <property type="molecule type" value="Genomic_DNA"/>
</dbReference>
<dbReference type="CTD" id="20239880"/>
<feature type="compositionally biased region" description="Polar residues" evidence="1">
    <location>
        <begin position="354"/>
        <end position="379"/>
    </location>
</feature>
<organism evidence="2 3">
    <name type="scientific">Lottia gigantea</name>
    <name type="common">Giant owl limpet</name>
    <dbReference type="NCBI Taxonomy" id="225164"/>
    <lineage>
        <taxon>Eukaryota</taxon>
        <taxon>Metazoa</taxon>
        <taxon>Spiralia</taxon>
        <taxon>Lophotrochozoa</taxon>
        <taxon>Mollusca</taxon>
        <taxon>Gastropoda</taxon>
        <taxon>Patellogastropoda</taxon>
        <taxon>Lottioidea</taxon>
        <taxon>Lottiidae</taxon>
        <taxon>Lottia</taxon>
    </lineage>
</organism>
<keyword evidence="3" id="KW-1185">Reference proteome</keyword>
<dbReference type="HOGENOM" id="CLU_579088_0_0_1"/>
<protein>
    <submittedName>
        <fullName evidence="2">Uncharacterized protein</fullName>
    </submittedName>
</protein>
<dbReference type="GeneID" id="20239880"/>
<dbReference type="Proteomes" id="UP000030746">
    <property type="component" value="Unassembled WGS sequence"/>
</dbReference>
<dbReference type="OrthoDB" id="9948935at2759"/>
<evidence type="ECO:0000256" key="1">
    <source>
        <dbReference type="SAM" id="MobiDB-lite"/>
    </source>
</evidence>
<dbReference type="RefSeq" id="XP_009059729.1">
    <property type="nucleotide sequence ID" value="XM_009061481.1"/>
</dbReference>
<feature type="compositionally biased region" description="Polar residues" evidence="1">
    <location>
        <begin position="406"/>
        <end position="417"/>
    </location>
</feature>
<feature type="region of interest" description="Disordered" evidence="1">
    <location>
        <begin position="391"/>
        <end position="417"/>
    </location>
</feature>
<reference evidence="2 3" key="1">
    <citation type="journal article" date="2013" name="Nature">
        <title>Insights into bilaterian evolution from three spiralian genomes.</title>
        <authorList>
            <person name="Simakov O."/>
            <person name="Marletaz F."/>
            <person name="Cho S.J."/>
            <person name="Edsinger-Gonzales E."/>
            <person name="Havlak P."/>
            <person name="Hellsten U."/>
            <person name="Kuo D.H."/>
            <person name="Larsson T."/>
            <person name="Lv J."/>
            <person name="Arendt D."/>
            <person name="Savage R."/>
            <person name="Osoegawa K."/>
            <person name="de Jong P."/>
            <person name="Grimwood J."/>
            <person name="Chapman J.A."/>
            <person name="Shapiro H."/>
            <person name="Aerts A."/>
            <person name="Otillar R.P."/>
            <person name="Terry A.Y."/>
            <person name="Boore J.L."/>
            <person name="Grigoriev I.V."/>
            <person name="Lindberg D.R."/>
            <person name="Seaver E.C."/>
            <person name="Weisblat D.A."/>
            <person name="Putnam N.H."/>
            <person name="Rokhsar D.S."/>
        </authorList>
    </citation>
    <scope>NUCLEOTIDE SEQUENCE [LARGE SCALE GENOMIC DNA]</scope>
</reference>
<feature type="compositionally biased region" description="Low complexity" evidence="1">
    <location>
        <begin position="184"/>
        <end position="194"/>
    </location>
</feature>
<feature type="region of interest" description="Disordered" evidence="1">
    <location>
        <begin position="179"/>
        <end position="216"/>
    </location>
</feature>
<feature type="region of interest" description="Disordered" evidence="1">
    <location>
        <begin position="260"/>
        <end position="379"/>
    </location>
</feature>
<dbReference type="KEGG" id="lgi:LOTGIDRAFT_164981"/>
<proteinExistence type="predicted"/>
<feature type="compositionally biased region" description="Polar residues" evidence="1">
    <location>
        <begin position="260"/>
        <end position="276"/>
    </location>
</feature>
<sequence length="472" mass="53449">MYITTKTLPMKGSPEAAIMRPVSIPIFIEKQWEQIRVNIPPPPSLDNPDTPCSWRERKKRIDDALSWLRTELSNLKIQDQQILGQFRRCQDTIDNLKSQKTLPWSDWDMTSEDDLEEDEGHWEDWEIKEFEQEFDKNNKDCKEKKCLDLETSFEKRQHSPSLSSSSSHLSDKHSRYFHHKYSESESSSTSGHSSLIRQDVERRKRPTRHTVGSATAEFLRQSPELAKRILTTESGIYTSRLRLGINPPPVTMTPVRVSPASMTQSITSPNITSATSDDLRVTSSPSSSWVYSTIRRPTKDRPTASGLTSPTSHSERTFSPVSVLSSPPFSPSPTSISSTPFSPTPSEPCLPRPYTNNHVPYSPTSSEPFHLPSYTTQQYSPRSAPIINKTGAFTSPLHPPPPYWHSTRTPNQSGMSTVRSPITSFVQNHTSFPTHRVPHSYSQRSAPVKLSQSSILRDRNPFTFPPPVYTDL</sequence>
<feature type="compositionally biased region" description="Pro residues" evidence="1">
    <location>
        <begin position="342"/>
        <end position="351"/>
    </location>
</feature>
<dbReference type="AlphaFoldDB" id="V3ZEV1"/>